<dbReference type="SMART" id="SM00901">
    <property type="entry name" value="FRG"/>
    <property type="match status" value="1"/>
</dbReference>
<dbReference type="Pfam" id="PF08867">
    <property type="entry name" value="FRG"/>
    <property type="match status" value="1"/>
</dbReference>
<feature type="non-terminal residue" evidence="2">
    <location>
        <position position="123"/>
    </location>
</feature>
<proteinExistence type="predicted"/>
<evidence type="ECO:0000313" key="2">
    <source>
        <dbReference type="EMBL" id="KKK65350.1"/>
    </source>
</evidence>
<dbReference type="EMBL" id="LAZR01060599">
    <property type="protein sequence ID" value="KKK65350.1"/>
    <property type="molecule type" value="Genomic_DNA"/>
</dbReference>
<organism evidence="2">
    <name type="scientific">marine sediment metagenome</name>
    <dbReference type="NCBI Taxonomy" id="412755"/>
    <lineage>
        <taxon>unclassified sequences</taxon>
        <taxon>metagenomes</taxon>
        <taxon>ecological metagenomes</taxon>
    </lineage>
</organism>
<dbReference type="AlphaFoldDB" id="A0A0F8XVT3"/>
<accession>A0A0F8XVT3</accession>
<protein>
    <recommendedName>
        <fullName evidence="1">FRG domain-containing protein</fullName>
    </recommendedName>
</protein>
<gene>
    <name evidence="2" type="ORF">LCGC14_2975020</name>
</gene>
<sequence length="123" mass="14326">MDKIDYEKNITNGILEHQLDSWEEFGEFVADSELCMPTCIFRGQANSEWLVESTLDRMEKRFHKTPNLSGGTPPEFDCPRVPREVQLERFKEMTRGKLTNPPKDAEEDEWWALAQHHGMATPM</sequence>
<evidence type="ECO:0000259" key="1">
    <source>
        <dbReference type="SMART" id="SM00901"/>
    </source>
</evidence>
<comment type="caution">
    <text evidence="2">The sequence shown here is derived from an EMBL/GenBank/DDBJ whole genome shotgun (WGS) entry which is preliminary data.</text>
</comment>
<feature type="domain" description="FRG" evidence="1">
    <location>
        <begin position="35"/>
        <end position="123"/>
    </location>
</feature>
<dbReference type="InterPro" id="IPR014966">
    <property type="entry name" value="FRG-dom"/>
</dbReference>
<reference evidence="2" key="1">
    <citation type="journal article" date="2015" name="Nature">
        <title>Complex archaea that bridge the gap between prokaryotes and eukaryotes.</title>
        <authorList>
            <person name="Spang A."/>
            <person name="Saw J.H."/>
            <person name="Jorgensen S.L."/>
            <person name="Zaremba-Niedzwiedzka K."/>
            <person name="Martijn J."/>
            <person name="Lind A.E."/>
            <person name="van Eijk R."/>
            <person name="Schleper C."/>
            <person name="Guy L."/>
            <person name="Ettema T.J."/>
        </authorList>
    </citation>
    <scope>NUCLEOTIDE SEQUENCE</scope>
</reference>
<name>A0A0F8XVT3_9ZZZZ</name>